<dbReference type="EMBL" id="VHSG01000012">
    <property type="protein sequence ID" value="TQV78876.1"/>
    <property type="molecule type" value="Genomic_DNA"/>
</dbReference>
<protein>
    <submittedName>
        <fullName evidence="2">Uncharacterized protein</fullName>
    </submittedName>
</protein>
<comment type="caution">
    <text evidence="2">The sequence shown here is derived from an EMBL/GenBank/DDBJ whole genome shotgun (WGS) entry which is preliminary data.</text>
</comment>
<name>A0A545TNT7_9GAMM</name>
<gene>
    <name evidence="2" type="ORF">FKG94_12720</name>
</gene>
<evidence type="ECO:0000313" key="3">
    <source>
        <dbReference type="Proteomes" id="UP000319732"/>
    </source>
</evidence>
<dbReference type="AlphaFoldDB" id="A0A545TNT7"/>
<feature type="compositionally biased region" description="Basic and acidic residues" evidence="1">
    <location>
        <begin position="294"/>
        <end position="303"/>
    </location>
</feature>
<feature type="compositionally biased region" description="Polar residues" evidence="1">
    <location>
        <begin position="107"/>
        <end position="124"/>
    </location>
</feature>
<feature type="region of interest" description="Disordered" evidence="1">
    <location>
        <begin position="80"/>
        <end position="128"/>
    </location>
</feature>
<evidence type="ECO:0000256" key="1">
    <source>
        <dbReference type="SAM" id="MobiDB-lite"/>
    </source>
</evidence>
<evidence type="ECO:0000313" key="2">
    <source>
        <dbReference type="EMBL" id="TQV78876.1"/>
    </source>
</evidence>
<sequence length="303" mass="33138">MPESAQTPPQLSPIPASVQPSLSATSGEWGKRLVEQLEAVAEGLQDSSFAGFGNPSGSSSVMDHITPKEYEMLTLPSSYASTQYSPSSHAQPDNRTAAPQSRWERVGSNQVHNAAEQTSPTPGASTKKETIDVTFQSGFRPSSTQWHVMEIVNKNSSEASYTKEDIRQLQSRREEILAGAQQVVDAASKKKAAIIASGVPETQVKLQIAGDDALVIKTAVETMRTLQMADSRRKRTHFSDRLAYANMTYAEAEKKFGLIADFVENNKASFDNSTVGGFEDAKRNVSPKRGSPSRIDKEETYYR</sequence>
<dbReference type="Proteomes" id="UP000319732">
    <property type="component" value="Unassembled WGS sequence"/>
</dbReference>
<feature type="region of interest" description="Disordered" evidence="1">
    <location>
        <begin position="273"/>
        <end position="303"/>
    </location>
</feature>
<organism evidence="2 3">
    <name type="scientific">Exilibacterium tricleocarpae</name>
    <dbReference type="NCBI Taxonomy" id="2591008"/>
    <lineage>
        <taxon>Bacteria</taxon>
        <taxon>Pseudomonadati</taxon>
        <taxon>Pseudomonadota</taxon>
        <taxon>Gammaproteobacteria</taxon>
        <taxon>Cellvibrionales</taxon>
        <taxon>Cellvibrionaceae</taxon>
        <taxon>Exilibacterium</taxon>
    </lineage>
</organism>
<keyword evidence="3" id="KW-1185">Reference proteome</keyword>
<feature type="compositionally biased region" description="Polar residues" evidence="1">
    <location>
        <begin position="89"/>
        <end position="99"/>
    </location>
</feature>
<feature type="region of interest" description="Disordered" evidence="1">
    <location>
        <begin position="1"/>
        <end position="29"/>
    </location>
</feature>
<reference evidence="2 3" key="1">
    <citation type="submission" date="2019-06" db="EMBL/GenBank/DDBJ databases">
        <title>Whole genome sequence for Cellvibrionaceae sp. R142.</title>
        <authorList>
            <person name="Wang G."/>
        </authorList>
    </citation>
    <scope>NUCLEOTIDE SEQUENCE [LARGE SCALE GENOMIC DNA]</scope>
    <source>
        <strain evidence="2 3">R142</strain>
    </source>
</reference>
<accession>A0A545TNT7</accession>
<proteinExistence type="predicted"/>